<dbReference type="PATRIC" id="fig|242163.4.peg.3903"/>
<evidence type="ECO:0000256" key="1">
    <source>
        <dbReference type="SAM" id="Phobius"/>
    </source>
</evidence>
<keyword evidence="1" id="KW-0812">Transmembrane</keyword>
<name>A0A0L0M560_9BURK</name>
<evidence type="ECO:0008006" key="4">
    <source>
        <dbReference type="Google" id="ProtNLM"/>
    </source>
</evidence>
<keyword evidence="1" id="KW-0472">Membrane</keyword>
<evidence type="ECO:0000313" key="2">
    <source>
        <dbReference type="EMBL" id="KND57109.1"/>
    </source>
</evidence>
<keyword evidence="1" id="KW-1133">Transmembrane helix</keyword>
<accession>A0A0L0M560</accession>
<gene>
    <name evidence="2" type="ORF">BVER_04788c</name>
</gene>
<sequence>MNHRGRLPRARTIALIAWVALLGFFFANVEIQIDGRADWTPNLPTWRIEHPWLLDIFWGGRPMTGYHAWVFPFVALFFHLPMIFFGRWSWRIEARAVACIMTFWLIEDFLWFVLNPAFGIARFDAAHVPWHKHWIAFAPTDYWTMSALACVLFLWSGRYVDGYRGLTRA</sequence>
<keyword evidence="3" id="KW-1185">Reference proteome</keyword>
<dbReference type="OrthoDB" id="5950601at2"/>
<dbReference type="AlphaFoldDB" id="A0A0L0M560"/>
<feature type="transmembrane region" description="Helical" evidence="1">
    <location>
        <begin position="12"/>
        <end position="33"/>
    </location>
</feature>
<evidence type="ECO:0000313" key="3">
    <source>
        <dbReference type="Proteomes" id="UP000036959"/>
    </source>
</evidence>
<reference evidence="3" key="1">
    <citation type="submission" date="2015-06" db="EMBL/GenBank/DDBJ databases">
        <title>Comparative genomics of Burkholderia leaf nodule symbionts.</title>
        <authorList>
            <person name="Carlier A."/>
            <person name="Eberl L."/>
            <person name="Pinto-Carbo M."/>
        </authorList>
    </citation>
    <scope>NUCLEOTIDE SEQUENCE [LARGE SCALE GENOMIC DNA]</scope>
    <source>
        <strain evidence="3">UZHbot4</strain>
    </source>
</reference>
<feature type="transmembrane region" description="Helical" evidence="1">
    <location>
        <begin position="96"/>
        <end position="114"/>
    </location>
</feature>
<protein>
    <recommendedName>
        <fullName evidence="4">Transmembrane protein</fullName>
    </recommendedName>
</protein>
<proteinExistence type="predicted"/>
<dbReference type="RefSeq" id="WP_050455959.1">
    <property type="nucleotide sequence ID" value="NZ_LFJJ01000278.1"/>
</dbReference>
<dbReference type="EMBL" id="LFJJ01000278">
    <property type="protein sequence ID" value="KND57109.1"/>
    <property type="molecule type" value="Genomic_DNA"/>
</dbReference>
<feature type="transmembrane region" description="Helical" evidence="1">
    <location>
        <begin position="66"/>
        <end position="84"/>
    </location>
</feature>
<dbReference type="Proteomes" id="UP000036959">
    <property type="component" value="Unassembled WGS sequence"/>
</dbReference>
<feature type="transmembrane region" description="Helical" evidence="1">
    <location>
        <begin position="134"/>
        <end position="155"/>
    </location>
</feature>
<comment type="caution">
    <text evidence="2">The sequence shown here is derived from an EMBL/GenBank/DDBJ whole genome shotgun (WGS) entry which is preliminary data.</text>
</comment>
<organism evidence="2 3">
    <name type="scientific">Candidatus Burkholderia verschuerenii</name>
    <dbReference type="NCBI Taxonomy" id="242163"/>
    <lineage>
        <taxon>Bacteria</taxon>
        <taxon>Pseudomonadati</taxon>
        <taxon>Pseudomonadota</taxon>
        <taxon>Betaproteobacteria</taxon>
        <taxon>Burkholderiales</taxon>
        <taxon>Burkholderiaceae</taxon>
        <taxon>Burkholderia</taxon>
    </lineage>
</organism>